<dbReference type="EMBL" id="BPLQ01007821">
    <property type="protein sequence ID" value="GIY32553.1"/>
    <property type="molecule type" value="Genomic_DNA"/>
</dbReference>
<protein>
    <submittedName>
        <fullName evidence="2">Uncharacterized protein</fullName>
    </submittedName>
</protein>
<organism evidence="2 3">
    <name type="scientific">Caerostris darwini</name>
    <dbReference type="NCBI Taxonomy" id="1538125"/>
    <lineage>
        <taxon>Eukaryota</taxon>
        <taxon>Metazoa</taxon>
        <taxon>Ecdysozoa</taxon>
        <taxon>Arthropoda</taxon>
        <taxon>Chelicerata</taxon>
        <taxon>Arachnida</taxon>
        <taxon>Araneae</taxon>
        <taxon>Araneomorphae</taxon>
        <taxon>Entelegynae</taxon>
        <taxon>Araneoidea</taxon>
        <taxon>Araneidae</taxon>
        <taxon>Caerostris</taxon>
    </lineage>
</organism>
<proteinExistence type="predicted"/>
<feature type="compositionally biased region" description="Basic and acidic residues" evidence="1">
    <location>
        <begin position="214"/>
        <end position="226"/>
    </location>
</feature>
<dbReference type="AlphaFoldDB" id="A0AAV4SLJ2"/>
<feature type="compositionally biased region" description="Polar residues" evidence="1">
    <location>
        <begin position="169"/>
        <end position="182"/>
    </location>
</feature>
<keyword evidence="3" id="KW-1185">Reference proteome</keyword>
<feature type="compositionally biased region" description="Acidic residues" evidence="1">
    <location>
        <begin position="187"/>
        <end position="196"/>
    </location>
</feature>
<feature type="region of interest" description="Disordered" evidence="1">
    <location>
        <begin position="169"/>
        <end position="233"/>
    </location>
</feature>
<accession>A0AAV4SLJ2</accession>
<sequence>MLKTSRSKIQKDYPWSHLVDSIFTRDKKFNRRNGQLENRLIRVHLKVKQIPEHMSVLEEIFSSFGLKTSDLEEAEPKPKEIIEPITQIIDVLQKGALETAIISRRSHQLEERLSQLDPNSEDAAKLKGLLTFYTDHYRTNLKFTLKDITNYPNSSEELQTILYAIGKNTNSSTEEPTNQILPTSEEVSMEVSEESQNESSSTEETYKLPPKRLTCRDQTQDPKTPEPEISNQYTSLSNMNTENSEAIPEQKKHILPFFVIPNDSYPDTCKFLTSSVESLNISVSTRHFLKLTVNSEKTTKP</sequence>
<comment type="caution">
    <text evidence="2">The sequence shown here is derived from an EMBL/GenBank/DDBJ whole genome shotgun (WGS) entry which is preliminary data.</text>
</comment>
<evidence type="ECO:0000313" key="2">
    <source>
        <dbReference type="EMBL" id="GIY32553.1"/>
    </source>
</evidence>
<reference evidence="2 3" key="1">
    <citation type="submission" date="2021-06" db="EMBL/GenBank/DDBJ databases">
        <title>Caerostris darwini draft genome.</title>
        <authorList>
            <person name="Kono N."/>
            <person name="Arakawa K."/>
        </authorList>
    </citation>
    <scope>NUCLEOTIDE SEQUENCE [LARGE SCALE GENOMIC DNA]</scope>
</reference>
<evidence type="ECO:0000256" key="1">
    <source>
        <dbReference type="SAM" id="MobiDB-lite"/>
    </source>
</evidence>
<dbReference type="Proteomes" id="UP001054837">
    <property type="component" value="Unassembled WGS sequence"/>
</dbReference>
<name>A0AAV4SLJ2_9ARAC</name>
<gene>
    <name evidence="2" type="ORF">CDAR_302131</name>
</gene>
<evidence type="ECO:0000313" key="3">
    <source>
        <dbReference type="Proteomes" id="UP001054837"/>
    </source>
</evidence>